<organism evidence="1 2">
    <name type="scientific">Salmonella enterica I</name>
    <dbReference type="NCBI Taxonomy" id="59201"/>
    <lineage>
        <taxon>Bacteria</taxon>
        <taxon>Pseudomonadati</taxon>
        <taxon>Pseudomonadota</taxon>
        <taxon>Gammaproteobacteria</taxon>
        <taxon>Enterobacterales</taxon>
        <taxon>Enterobacteriaceae</taxon>
        <taxon>Salmonella</taxon>
    </lineage>
</organism>
<gene>
    <name evidence="1" type="primary">yjeM_1</name>
    <name evidence="1" type="ORF">NCTC8256_05604</name>
</gene>
<accession>A0A379VY07</accession>
<reference evidence="1 2" key="1">
    <citation type="submission" date="2018-06" db="EMBL/GenBank/DDBJ databases">
        <authorList>
            <consortium name="Pathogen Informatics"/>
            <person name="Doyle S."/>
        </authorList>
    </citation>
    <scope>NUCLEOTIDE SEQUENCE [LARGE SCALE GENOMIC DNA]</scope>
    <source>
        <strain evidence="1 2">NCTC8256</strain>
    </source>
</reference>
<dbReference type="EMBL" id="UGXR01000001">
    <property type="protein sequence ID" value="SUH11555.1"/>
    <property type="molecule type" value="Genomic_DNA"/>
</dbReference>
<protein>
    <submittedName>
        <fullName evidence="1">Amino acid permease</fullName>
    </submittedName>
</protein>
<evidence type="ECO:0000313" key="2">
    <source>
        <dbReference type="Proteomes" id="UP000254346"/>
    </source>
</evidence>
<sequence length="32" mass="3568">MIGGPIFFSLLAMAIYQNYSSRMSADPEWAAE</sequence>
<dbReference type="Proteomes" id="UP000254346">
    <property type="component" value="Unassembled WGS sequence"/>
</dbReference>
<proteinExistence type="predicted"/>
<name>A0A379VY07_SALET</name>
<dbReference type="AlphaFoldDB" id="A0A379VY07"/>
<evidence type="ECO:0000313" key="1">
    <source>
        <dbReference type="EMBL" id="SUH11555.1"/>
    </source>
</evidence>